<feature type="transmembrane region" description="Helical" evidence="1">
    <location>
        <begin position="207"/>
        <end position="232"/>
    </location>
</feature>
<name>A0A8I0T6J7_9GAMM</name>
<feature type="transmembrane region" description="Helical" evidence="1">
    <location>
        <begin position="107"/>
        <end position="124"/>
    </location>
</feature>
<reference evidence="2 3" key="1">
    <citation type="submission" date="2015-06" db="EMBL/GenBank/DDBJ databases">
        <title>Genome sequence of Pseudoalteromonas peptidolytica.</title>
        <authorList>
            <person name="Xie B.-B."/>
            <person name="Rong J.-C."/>
            <person name="Qin Q.-L."/>
            <person name="Zhang Y.-Z."/>
        </authorList>
    </citation>
    <scope>NUCLEOTIDE SEQUENCE [LARGE SCALE GENOMIC DNA]</scope>
    <source>
        <strain evidence="2 3">F12-50-A1</strain>
    </source>
</reference>
<feature type="transmembrane region" description="Helical" evidence="1">
    <location>
        <begin position="20"/>
        <end position="42"/>
    </location>
</feature>
<evidence type="ECO:0000313" key="2">
    <source>
        <dbReference type="EMBL" id="MBE0347299.1"/>
    </source>
</evidence>
<keyword evidence="1" id="KW-1133">Transmembrane helix</keyword>
<comment type="caution">
    <text evidence="2">The sequence shown here is derived from an EMBL/GenBank/DDBJ whole genome shotgun (WGS) entry which is preliminary data.</text>
</comment>
<gene>
    <name evidence="2" type="ORF">PPEP_a1720</name>
</gene>
<keyword evidence="3" id="KW-1185">Reference proteome</keyword>
<feature type="transmembrane region" description="Helical" evidence="1">
    <location>
        <begin position="70"/>
        <end position="87"/>
    </location>
</feature>
<dbReference type="EMBL" id="AQHF01000026">
    <property type="protein sequence ID" value="MBE0347299.1"/>
    <property type="molecule type" value="Genomic_DNA"/>
</dbReference>
<accession>A0A8I0T6J7</accession>
<feature type="transmembrane region" description="Helical" evidence="1">
    <location>
        <begin position="343"/>
        <end position="363"/>
    </location>
</feature>
<feature type="transmembrane region" description="Helical" evidence="1">
    <location>
        <begin position="136"/>
        <end position="154"/>
    </location>
</feature>
<organism evidence="2 3">
    <name type="scientific">Pseudoalteromonas peptidolytica F12-50-A1</name>
    <dbReference type="NCBI Taxonomy" id="1315280"/>
    <lineage>
        <taxon>Bacteria</taxon>
        <taxon>Pseudomonadati</taxon>
        <taxon>Pseudomonadota</taxon>
        <taxon>Gammaproteobacteria</taxon>
        <taxon>Alteromonadales</taxon>
        <taxon>Pseudoalteromonadaceae</taxon>
        <taxon>Pseudoalteromonas</taxon>
    </lineage>
</organism>
<feature type="transmembrane region" description="Helical" evidence="1">
    <location>
        <begin position="174"/>
        <end position="195"/>
    </location>
</feature>
<dbReference type="Proteomes" id="UP000660708">
    <property type="component" value="Unassembled WGS sequence"/>
</dbReference>
<evidence type="ECO:0000313" key="3">
    <source>
        <dbReference type="Proteomes" id="UP000660708"/>
    </source>
</evidence>
<feature type="transmembrane region" description="Helical" evidence="1">
    <location>
        <begin position="397"/>
        <end position="416"/>
    </location>
</feature>
<dbReference type="AlphaFoldDB" id="A0A8I0T6J7"/>
<proteinExistence type="predicted"/>
<feature type="transmembrane region" description="Helical" evidence="1">
    <location>
        <begin position="48"/>
        <end position="65"/>
    </location>
</feature>
<evidence type="ECO:0000256" key="1">
    <source>
        <dbReference type="SAM" id="Phobius"/>
    </source>
</evidence>
<dbReference type="RefSeq" id="WP_147389398.1">
    <property type="nucleotide sequence ID" value="NZ_AQHF01000026.1"/>
</dbReference>
<protein>
    <submittedName>
        <fullName evidence="2">Uncharacterized protein</fullName>
    </submittedName>
</protein>
<keyword evidence="1" id="KW-0812">Transmembrane</keyword>
<feature type="transmembrane region" description="Helical" evidence="1">
    <location>
        <begin position="304"/>
        <end position="331"/>
    </location>
</feature>
<sequence>MLKQFFVSNEAPSLAHKLCLLMMSVYLLADIAAGFTVIQLGVNLKLSLLYKLPLTVLILVLVLLLDARYFVALLSLLAILLIGPIFQLANEADGGAFINDFSNVYKMLMPISIFVYFGLLSIRWKSFTAKWLEKILLTNFAILCFNLLLGALGFGRSSYELRDGETAGSNGYIYAANELGATMVVLFSFVLHICWNNHRRWYPVLSLFTVLCGLLVATKTAMLAAALLVFVIPLANERERFFQMTKLKLYTLVPMTIGVVIIALVITDLLEALGLYDRFMWVLSQKGILGIVLSGRDEYARDLLVVYVDYLAFWQQAIGVGTAGIAEYLPIKYAAEIDAVDVLAYFGFFGLLICFAFYILTFVKAASQFVKCEAVYSPSVVVGTFILLFLAQLSGHVWISGTLGISFGCFVSLLWVDNEKRSNS</sequence>
<feature type="transmembrane region" description="Helical" evidence="1">
    <location>
        <begin position="252"/>
        <end position="276"/>
    </location>
</feature>
<keyword evidence="1" id="KW-0472">Membrane</keyword>
<feature type="transmembrane region" description="Helical" evidence="1">
    <location>
        <begin position="375"/>
        <end position="391"/>
    </location>
</feature>